<dbReference type="CDD" id="cd01310">
    <property type="entry name" value="TatD_DNAse"/>
    <property type="match status" value="1"/>
</dbReference>
<protein>
    <submittedName>
        <fullName evidence="5">TatD DNase family protein</fullName>
    </submittedName>
</protein>
<dbReference type="AlphaFoldDB" id="A0A1I4SXU5"/>
<feature type="binding site" evidence="4">
    <location>
        <position position="154"/>
    </location>
    <ligand>
        <name>a divalent metal cation</name>
        <dbReference type="ChEBI" id="CHEBI:60240"/>
        <label>2</label>
    </ligand>
</feature>
<dbReference type="InterPro" id="IPR015991">
    <property type="entry name" value="TatD/YcfH-like"/>
</dbReference>
<keyword evidence="3" id="KW-0378">Hydrolase</keyword>
<dbReference type="InterPro" id="IPR032466">
    <property type="entry name" value="Metal_Hydrolase"/>
</dbReference>
<dbReference type="RefSeq" id="WP_093394249.1">
    <property type="nucleotide sequence ID" value="NZ_FOUU01000002.1"/>
</dbReference>
<comment type="similarity">
    <text evidence="1">Belongs to the metallo-dependent hydrolases superfamily. TatD-type hydrolase family.</text>
</comment>
<evidence type="ECO:0000313" key="5">
    <source>
        <dbReference type="EMBL" id="SFM69284.1"/>
    </source>
</evidence>
<dbReference type="STRING" id="39841.SAMN05660836_01225"/>
<feature type="binding site" evidence="4">
    <location>
        <position position="204"/>
    </location>
    <ligand>
        <name>a divalent metal cation</name>
        <dbReference type="ChEBI" id="CHEBI:60240"/>
        <label>1</label>
    </ligand>
</feature>
<keyword evidence="6" id="KW-1185">Reference proteome</keyword>
<evidence type="ECO:0000256" key="1">
    <source>
        <dbReference type="ARBA" id="ARBA00009275"/>
    </source>
</evidence>
<dbReference type="EMBL" id="FOUU01000002">
    <property type="protein sequence ID" value="SFM69284.1"/>
    <property type="molecule type" value="Genomic_DNA"/>
</dbReference>
<dbReference type="PANTHER" id="PTHR46124">
    <property type="entry name" value="D-AMINOACYL-TRNA DEACYLASE"/>
    <property type="match status" value="1"/>
</dbReference>
<accession>A0A1I4SXU5</accession>
<proteinExistence type="inferred from homology"/>
<gene>
    <name evidence="5" type="ORF">SAMN05660836_01225</name>
</gene>
<name>A0A1I4SXU5_9BACT</name>
<evidence type="ECO:0000256" key="2">
    <source>
        <dbReference type="ARBA" id="ARBA00022723"/>
    </source>
</evidence>
<dbReference type="GO" id="GO:0016788">
    <property type="term" value="F:hydrolase activity, acting on ester bonds"/>
    <property type="evidence" value="ECO:0007669"/>
    <property type="project" value="InterPro"/>
</dbReference>
<dbReference type="GO" id="GO:0005829">
    <property type="term" value="C:cytosol"/>
    <property type="evidence" value="ECO:0007669"/>
    <property type="project" value="TreeGrafter"/>
</dbReference>
<organism evidence="5 6">
    <name type="scientific">Thermodesulforhabdus norvegica</name>
    <dbReference type="NCBI Taxonomy" id="39841"/>
    <lineage>
        <taxon>Bacteria</taxon>
        <taxon>Pseudomonadati</taxon>
        <taxon>Thermodesulfobacteriota</taxon>
        <taxon>Syntrophobacteria</taxon>
        <taxon>Syntrophobacterales</taxon>
        <taxon>Thermodesulforhabdaceae</taxon>
        <taxon>Thermodesulforhabdus</taxon>
    </lineage>
</organism>
<keyword evidence="2 4" id="KW-0479">Metal-binding</keyword>
<dbReference type="InterPro" id="IPR001130">
    <property type="entry name" value="TatD-like"/>
</dbReference>
<feature type="binding site" evidence="4">
    <location>
        <position position="93"/>
    </location>
    <ligand>
        <name>a divalent metal cation</name>
        <dbReference type="ChEBI" id="CHEBI:60240"/>
        <label>1</label>
    </ligand>
</feature>
<dbReference type="PROSITE" id="PS01137">
    <property type="entry name" value="TATD_1"/>
    <property type="match status" value="1"/>
</dbReference>
<dbReference type="Gene3D" id="3.20.20.140">
    <property type="entry name" value="Metal-dependent hydrolases"/>
    <property type="match status" value="1"/>
</dbReference>
<dbReference type="SUPFAM" id="SSF51556">
    <property type="entry name" value="Metallo-dependent hydrolases"/>
    <property type="match status" value="1"/>
</dbReference>
<evidence type="ECO:0000313" key="6">
    <source>
        <dbReference type="Proteomes" id="UP000199611"/>
    </source>
</evidence>
<evidence type="ECO:0000256" key="3">
    <source>
        <dbReference type="ARBA" id="ARBA00022801"/>
    </source>
</evidence>
<dbReference type="FunFam" id="3.20.20.140:FF:000005">
    <property type="entry name" value="TatD family hydrolase"/>
    <property type="match status" value="1"/>
</dbReference>
<dbReference type="Proteomes" id="UP000199611">
    <property type="component" value="Unassembled WGS sequence"/>
</dbReference>
<dbReference type="GO" id="GO:0046872">
    <property type="term" value="F:metal ion binding"/>
    <property type="evidence" value="ECO:0007669"/>
    <property type="project" value="UniProtKB-KW"/>
</dbReference>
<dbReference type="InterPro" id="IPR018228">
    <property type="entry name" value="DNase_TatD-rel_CS"/>
</dbReference>
<dbReference type="OrthoDB" id="9810005at2"/>
<sequence>MYLIDTHAHLDMPELFPQLTDVLDRAKKNNLIHIVTVGINLESSHRAADIAETHSFVSATAGIHPHGAHDLSQEEQEQLVALLEKPRVVALGETGLDFYRNYSPRDDQIRCFGQQLDIAVAAGKPVVFHIREAFQKFFEILRPYTGRIKAGIVHCFSGDWPVARRCLDMGLYLSIPGVVTYPKAVALQEVVKKAPLERLLVETDAPFLTPAPFRGKVNEPAYVVHTARKIAELRKEDFEKVAHITTENAMDVFKLGIRSEK</sequence>
<dbReference type="NCBIfam" id="TIGR00010">
    <property type="entry name" value="YchF/TatD family DNA exonuclease"/>
    <property type="match status" value="1"/>
</dbReference>
<dbReference type="GO" id="GO:0004536">
    <property type="term" value="F:DNA nuclease activity"/>
    <property type="evidence" value="ECO:0007669"/>
    <property type="project" value="InterPro"/>
</dbReference>
<feature type="binding site" evidence="4">
    <location>
        <position position="7"/>
    </location>
    <ligand>
        <name>a divalent metal cation</name>
        <dbReference type="ChEBI" id="CHEBI:60240"/>
        <label>1</label>
    </ligand>
</feature>
<feature type="binding site" evidence="4">
    <location>
        <position position="129"/>
    </location>
    <ligand>
        <name>a divalent metal cation</name>
        <dbReference type="ChEBI" id="CHEBI:60240"/>
        <label>2</label>
    </ligand>
</feature>
<reference evidence="5 6" key="1">
    <citation type="submission" date="2016-10" db="EMBL/GenBank/DDBJ databases">
        <authorList>
            <person name="de Groot N.N."/>
        </authorList>
    </citation>
    <scope>NUCLEOTIDE SEQUENCE [LARGE SCALE GENOMIC DNA]</scope>
    <source>
        <strain evidence="5 6">DSM 9990</strain>
    </source>
</reference>
<dbReference type="Pfam" id="PF01026">
    <property type="entry name" value="TatD_DNase"/>
    <property type="match status" value="1"/>
</dbReference>
<dbReference type="PIRSF" id="PIRSF005902">
    <property type="entry name" value="DNase_TatD"/>
    <property type="match status" value="1"/>
</dbReference>
<evidence type="ECO:0000256" key="4">
    <source>
        <dbReference type="PIRSR" id="PIRSR005902-1"/>
    </source>
</evidence>
<dbReference type="PANTHER" id="PTHR46124:SF2">
    <property type="entry name" value="D-AMINOACYL-TRNA DEACYLASE"/>
    <property type="match status" value="1"/>
</dbReference>
<feature type="binding site" evidence="4">
    <location>
        <position position="9"/>
    </location>
    <ligand>
        <name>a divalent metal cation</name>
        <dbReference type="ChEBI" id="CHEBI:60240"/>
        <label>1</label>
    </ligand>
</feature>